<dbReference type="PANTHER" id="PTHR33116">
    <property type="entry name" value="REVERSE TRANSCRIPTASE ZINC-BINDING DOMAIN-CONTAINING PROTEIN-RELATED-RELATED"/>
    <property type="match status" value="1"/>
</dbReference>
<dbReference type="EMBL" id="CP093346">
    <property type="protein sequence ID" value="WOG95613.1"/>
    <property type="molecule type" value="Genomic_DNA"/>
</dbReference>
<sequence>MEVLTAYLKKGLNNNDVFSNHWRTKELQLHHLMFADDLLLFCRGDDGSIRAMMQCITKFSSCSGLRPNPHKSVMFFCNVEPQVISNTLNLTGFQSGTFPLKYLGLPIITSKVRLHDCNFLIQRLCNKIDSWTNGFLRFSGHLQLLKTVLFGIQNFWASYLFLTKCVLTKIQSLFAKFL</sequence>
<accession>A0AAF0WW79</accession>
<gene>
    <name evidence="2" type="ORF">DCAR_0414938</name>
</gene>
<evidence type="ECO:0000313" key="2">
    <source>
        <dbReference type="EMBL" id="WOG95613.1"/>
    </source>
</evidence>
<reference evidence="2" key="1">
    <citation type="journal article" date="2016" name="Nat. Genet.">
        <title>A high-quality carrot genome assembly provides new insights into carotenoid accumulation and asterid genome evolution.</title>
        <authorList>
            <person name="Iorizzo M."/>
            <person name="Ellison S."/>
            <person name="Senalik D."/>
            <person name="Zeng P."/>
            <person name="Satapoomin P."/>
            <person name="Huang J."/>
            <person name="Bowman M."/>
            <person name="Iovene M."/>
            <person name="Sanseverino W."/>
            <person name="Cavagnaro P."/>
            <person name="Yildiz M."/>
            <person name="Macko-Podgorni A."/>
            <person name="Moranska E."/>
            <person name="Grzebelus E."/>
            <person name="Grzebelus D."/>
            <person name="Ashrafi H."/>
            <person name="Zheng Z."/>
            <person name="Cheng S."/>
            <person name="Spooner D."/>
            <person name="Van Deynze A."/>
            <person name="Simon P."/>
        </authorList>
    </citation>
    <scope>NUCLEOTIDE SEQUENCE</scope>
    <source>
        <tissue evidence="2">Leaf</tissue>
    </source>
</reference>
<organism evidence="2 3">
    <name type="scientific">Daucus carota subsp. sativus</name>
    <name type="common">Carrot</name>
    <dbReference type="NCBI Taxonomy" id="79200"/>
    <lineage>
        <taxon>Eukaryota</taxon>
        <taxon>Viridiplantae</taxon>
        <taxon>Streptophyta</taxon>
        <taxon>Embryophyta</taxon>
        <taxon>Tracheophyta</taxon>
        <taxon>Spermatophyta</taxon>
        <taxon>Magnoliopsida</taxon>
        <taxon>eudicotyledons</taxon>
        <taxon>Gunneridae</taxon>
        <taxon>Pentapetalae</taxon>
        <taxon>asterids</taxon>
        <taxon>campanulids</taxon>
        <taxon>Apiales</taxon>
        <taxon>Apiaceae</taxon>
        <taxon>Apioideae</taxon>
        <taxon>Scandiceae</taxon>
        <taxon>Daucinae</taxon>
        <taxon>Daucus</taxon>
        <taxon>Daucus sect. Daucus</taxon>
    </lineage>
</organism>
<dbReference type="AlphaFoldDB" id="A0AAF0WW79"/>
<dbReference type="PROSITE" id="PS50878">
    <property type="entry name" value="RT_POL"/>
    <property type="match status" value="1"/>
</dbReference>
<evidence type="ECO:0000313" key="3">
    <source>
        <dbReference type="Proteomes" id="UP000077755"/>
    </source>
</evidence>
<dbReference type="Proteomes" id="UP000077755">
    <property type="component" value="Chromosome 4"/>
</dbReference>
<reference evidence="2" key="2">
    <citation type="submission" date="2022-03" db="EMBL/GenBank/DDBJ databases">
        <title>Draft title - Genomic analysis of global carrot germplasm unveils the trajectory of domestication and the origin of high carotenoid orange carrot.</title>
        <authorList>
            <person name="Iorizzo M."/>
            <person name="Ellison S."/>
            <person name="Senalik D."/>
            <person name="Macko-Podgorni A."/>
            <person name="Grzebelus D."/>
            <person name="Bostan H."/>
            <person name="Rolling W."/>
            <person name="Curaba J."/>
            <person name="Simon P."/>
        </authorList>
    </citation>
    <scope>NUCLEOTIDE SEQUENCE</scope>
    <source>
        <tissue evidence="2">Leaf</tissue>
    </source>
</reference>
<evidence type="ECO:0000259" key="1">
    <source>
        <dbReference type="PROSITE" id="PS50878"/>
    </source>
</evidence>
<protein>
    <recommendedName>
        <fullName evidence="1">Reverse transcriptase domain-containing protein</fullName>
    </recommendedName>
</protein>
<feature type="domain" description="Reverse transcriptase" evidence="1">
    <location>
        <begin position="1"/>
        <end position="107"/>
    </location>
</feature>
<dbReference type="InterPro" id="IPR000477">
    <property type="entry name" value="RT_dom"/>
</dbReference>
<dbReference type="Pfam" id="PF00078">
    <property type="entry name" value="RVT_1"/>
    <property type="match status" value="1"/>
</dbReference>
<keyword evidence="3" id="KW-1185">Reference proteome</keyword>
<proteinExistence type="predicted"/>
<name>A0AAF0WW79_DAUCS</name>
<dbReference type="PANTHER" id="PTHR33116:SF80">
    <property type="entry name" value="REVERSE TRANSCRIPTASE ZINC-BINDING DOMAIN-CONTAINING PROTEIN"/>
    <property type="match status" value="1"/>
</dbReference>